<organism evidence="2">
    <name type="scientific">Microbacterium sp. LWS13-1.2</name>
    <dbReference type="NCBI Taxonomy" id="3135264"/>
    <lineage>
        <taxon>Bacteria</taxon>
        <taxon>Bacillati</taxon>
        <taxon>Actinomycetota</taxon>
        <taxon>Actinomycetes</taxon>
        <taxon>Micrococcales</taxon>
        <taxon>Microbacteriaceae</taxon>
        <taxon>Microbacterium</taxon>
    </lineage>
</organism>
<sequence>MSSDPRDLYQRGVHLANRGRFADARRVLARAARAASAAGDVDLEARVTGTTAYLLAQQSDAVEGERLCREALARPGLAPETLAILHGQLGSIQMERGHLDPAADSLTRSIDGLSGDPVRAANMRMNRSMVNMRRGRLDDASADLLDAEAAYRGAALDLEADQAVHNRAYVRMLGGDLVGALRLMQGVRAPLDEESDVWAAINELDRAEVLRDAGLVGEAERSLESVARTFARHGARQDRAEAEFHLARSLLNHSPERAARVASMAARRFRSIGSDGWGMRAEAIKLRAQLAIGRVDRSGAPVATPRALPRTTTVADVADALDAHGHHSDAALLRMSELLARVRRGADPQTIRVPRTPRWAPLELGLLVHEVRAERARARGDERGVRRHAAGGLDLLVTTRRAVGSLDLSGSTTMQGLGVITVGLSSAMRSGRPSVVFEWSERARHLNQQIVPLRPPPDPELAADLAELRVLRVDDGGTDWLSGPRASLLRDRARERQWSATAGRTLNDRIELEDLRGELDAGEISLSYVFDGVGLGLVVASAAGARFLSLDWHGVRAALRGLRADLDMAASVRTGPVAAVVRSSLDDRLRVLSRLLVDAAIGDGDGRRILITAPGVLAGIPWSMLPGLNARAVTLASSASSWVRARRSAPEGLATAGFAAGPRVARGDEEITMAADAWAHAQQLHADAATADAVTALASTVDVLHIAAHGRHAADNPLFSGLELADGALFGYDIDLMTRPPQVVVLSACEVGRSAVRWGDESIGMTRVWLHAGTRCVVAAPVIVADDVACELLAAMHHGLAAGVAPSEALAAASERTGIVAPFQVHGAGF</sequence>
<protein>
    <submittedName>
        <fullName evidence="2">CHAT domain-containing protein</fullName>
    </submittedName>
</protein>
<dbReference type="InterPro" id="IPR011990">
    <property type="entry name" value="TPR-like_helical_dom_sf"/>
</dbReference>
<dbReference type="SUPFAM" id="SSF48452">
    <property type="entry name" value="TPR-like"/>
    <property type="match status" value="1"/>
</dbReference>
<gene>
    <name evidence="2" type="ORF">MRBLWS13_003127</name>
</gene>
<dbReference type="RefSeq" id="WP_349426263.1">
    <property type="nucleotide sequence ID" value="NZ_CP151632.1"/>
</dbReference>
<dbReference type="InterPro" id="IPR024983">
    <property type="entry name" value="CHAT_dom"/>
</dbReference>
<evidence type="ECO:0000313" key="2">
    <source>
        <dbReference type="EMBL" id="WZO35424.1"/>
    </source>
</evidence>
<reference evidence="2" key="1">
    <citation type="submission" date="2024-04" db="EMBL/GenBank/DDBJ databases">
        <authorList>
            <person name="Roder T."/>
            <person name="Oberhansli S."/>
            <person name="Kreuzer M."/>
        </authorList>
    </citation>
    <scope>NUCLEOTIDE SEQUENCE</scope>
    <source>
        <strain evidence="2">LWS13-1.2</strain>
    </source>
</reference>
<feature type="domain" description="CHAT" evidence="1">
    <location>
        <begin position="590"/>
        <end position="814"/>
    </location>
</feature>
<dbReference type="EMBL" id="CP151632">
    <property type="protein sequence ID" value="WZO35424.1"/>
    <property type="molecule type" value="Genomic_DNA"/>
</dbReference>
<dbReference type="Pfam" id="PF12770">
    <property type="entry name" value="CHAT"/>
    <property type="match status" value="1"/>
</dbReference>
<name>A0AAU6SES0_9MICO</name>
<dbReference type="AlphaFoldDB" id="A0AAU6SES0"/>
<proteinExistence type="predicted"/>
<evidence type="ECO:0000259" key="1">
    <source>
        <dbReference type="Pfam" id="PF12770"/>
    </source>
</evidence>
<accession>A0AAU6SES0</accession>
<dbReference type="Gene3D" id="1.25.40.10">
    <property type="entry name" value="Tetratricopeptide repeat domain"/>
    <property type="match status" value="1"/>
</dbReference>